<feature type="region of interest" description="Disordered" evidence="1">
    <location>
        <begin position="91"/>
        <end position="121"/>
    </location>
</feature>
<dbReference type="AlphaFoldDB" id="A0A9N8H4Q3"/>
<reference evidence="2" key="1">
    <citation type="submission" date="2020-06" db="EMBL/GenBank/DDBJ databases">
        <authorList>
            <consortium name="Plant Systems Biology data submission"/>
        </authorList>
    </citation>
    <scope>NUCLEOTIDE SEQUENCE</scope>
    <source>
        <strain evidence="2">D6</strain>
    </source>
</reference>
<evidence type="ECO:0000313" key="2">
    <source>
        <dbReference type="EMBL" id="CAB9499195.1"/>
    </source>
</evidence>
<sequence>MTSQNQTAATVTVASSINIVALMDQEDLWVDNVLPFVGMGQYAFIGASNKQLNRLYKAYCKTVQNPPFVKHDEDREALRMELWRGTVHPSVERRGDDDHCQHKPWRKATDTDTFDTPHSPPWHVPNTGSVVTLVRESGYGALAIVDAWSSWGILQF</sequence>
<gene>
    <name evidence="2" type="ORF">SEMRO_55_G032510.1</name>
</gene>
<comment type="caution">
    <text evidence="2">The sequence shown here is derived from an EMBL/GenBank/DDBJ whole genome shotgun (WGS) entry which is preliminary data.</text>
</comment>
<feature type="compositionally biased region" description="Basic and acidic residues" evidence="1">
    <location>
        <begin position="91"/>
        <end position="101"/>
    </location>
</feature>
<organism evidence="2 3">
    <name type="scientific">Seminavis robusta</name>
    <dbReference type="NCBI Taxonomy" id="568900"/>
    <lineage>
        <taxon>Eukaryota</taxon>
        <taxon>Sar</taxon>
        <taxon>Stramenopiles</taxon>
        <taxon>Ochrophyta</taxon>
        <taxon>Bacillariophyta</taxon>
        <taxon>Bacillariophyceae</taxon>
        <taxon>Bacillariophycidae</taxon>
        <taxon>Naviculales</taxon>
        <taxon>Naviculaceae</taxon>
        <taxon>Seminavis</taxon>
    </lineage>
</organism>
<dbReference type="EMBL" id="CAICTM010000054">
    <property type="protein sequence ID" value="CAB9499195.1"/>
    <property type="molecule type" value="Genomic_DNA"/>
</dbReference>
<evidence type="ECO:0000313" key="3">
    <source>
        <dbReference type="Proteomes" id="UP001153069"/>
    </source>
</evidence>
<accession>A0A9N8H4Q3</accession>
<evidence type="ECO:0000256" key="1">
    <source>
        <dbReference type="SAM" id="MobiDB-lite"/>
    </source>
</evidence>
<keyword evidence="3" id="KW-1185">Reference proteome</keyword>
<name>A0A9N8H4Q3_9STRA</name>
<dbReference type="Proteomes" id="UP001153069">
    <property type="component" value="Unassembled WGS sequence"/>
</dbReference>
<protein>
    <submittedName>
        <fullName evidence="2">Uncharacterized protein</fullName>
    </submittedName>
</protein>
<proteinExistence type="predicted"/>